<name>A0A0F9WST8_9MICR</name>
<dbReference type="EMBL" id="JPQZ01000010">
    <property type="protein sequence ID" value="KKO75898.1"/>
    <property type="molecule type" value="Genomic_DNA"/>
</dbReference>
<dbReference type="VEuPathDB" id="MicrosporidiaDB:AAJ76_1000085924"/>
<dbReference type="AlphaFoldDB" id="A0A0F9WST8"/>
<sequence length="44" mass="5262">MVSVINYKEEYNAIMAILLKLPFGTDLSRYQELSFVRNRNTFLY</sequence>
<evidence type="ECO:0000313" key="1">
    <source>
        <dbReference type="EMBL" id="KKO75898.1"/>
    </source>
</evidence>
<proteinExistence type="predicted"/>
<dbReference type="RefSeq" id="XP_024331640.1">
    <property type="nucleotide sequence ID" value="XM_024473546.1"/>
</dbReference>
<organism evidence="1 2">
    <name type="scientific">Vairimorpha ceranae</name>
    <dbReference type="NCBI Taxonomy" id="40302"/>
    <lineage>
        <taxon>Eukaryota</taxon>
        <taxon>Fungi</taxon>
        <taxon>Fungi incertae sedis</taxon>
        <taxon>Microsporidia</taxon>
        <taxon>Nosematidae</taxon>
        <taxon>Vairimorpha</taxon>
    </lineage>
</organism>
<dbReference type="Proteomes" id="UP000034350">
    <property type="component" value="Unassembled WGS sequence"/>
</dbReference>
<evidence type="ECO:0000313" key="2">
    <source>
        <dbReference type="Proteomes" id="UP000034350"/>
    </source>
</evidence>
<protein>
    <submittedName>
        <fullName evidence="1">Uncharacterized protein</fullName>
    </submittedName>
</protein>
<gene>
    <name evidence="1" type="ORF">AAJ76_1000085924</name>
</gene>
<reference evidence="1 2" key="1">
    <citation type="journal article" date="2015" name="Environ. Microbiol.">
        <title>Genome analyses suggest the presence of polyploidy and recent human-driven expansions in eight global populations of the honeybee pathogen Nosema ceranae.</title>
        <authorList>
            <person name="Pelin A."/>
            <person name="Selman M."/>
            <person name="Aris-Brosou S."/>
            <person name="Farinelli L."/>
            <person name="Corradi N."/>
        </authorList>
    </citation>
    <scope>NUCLEOTIDE SEQUENCE [LARGE SCALE GENOMIC DNA]</scope>
    <source>
        <strain evidence="1 2">PA08 1199</strain>
    </source>
</reference>
<dbReference type="GeneID" id="36318440"/>
<accession>A0A0F9WST8</accession>
<comment type="caution">
    <text evidence="1">The sequence shown here is derived from an EMBL/GenBank/DDBJ whole genome shotgun (WGS) entry which is preliminary data.</text>
</comment>
<keyword evidence="2" id="KW-1185">Reference proteome</keyword>